<dbReference type="Proteomes" id="UP001066276">
    <property type="component" value="Chromosome 6"/>
</dbReference>
<feature type="region of interest" description="Disordered" evidence="1">
    <location>
        <begin position="31"/>
        <end position="51"/>
    </location>
</feature>
<protein>
    <submittedName>
        <fullName evidence="2">Uncharacterized protein</fullName>
    </submittedName>
</protein>
<sequence length="102" mass="10831">MQARSGGAELLQTRSILLDFHLSQSTEGRAAWPARPQVAPISQWTPPPGGLTGGCRVSPLTMTGPIFLPSQRRASGSLSGPNPAHLRLPTVGCMRTCRLRAS</sequence>
<accession>A0AAV7QEF1</accession>
<evidence type="ECO:0000313" key="2">
    <source>
        <dbReference type="EMBL" id="KAJ1136648.1"/>
    </source>
</evidence>
<proteinExistence type="predicted"/>
<name>A0AAV7QEF1_PLEWA</name>
<dbReference type="AlphaFoldDB" id="A0AAV7QEF1"/>
<gene>
    <name evidence="2" type="ORF">NDU88_003063</name>
</gene>
<comment type="caution">
    <text evidence="2">The sequence shown here is derived from an EMBL/GenBank/DDBJ whole genome shotgun (WGS) entry which is preliminary data.</text>
</comment>
<evidence type="ECO:0000256" key="1">
    <source>
        <dbReference type="SAM" id="MobiDB-lite"/>
    </source>
</evidence>
<dbReference type="EMBL" id="JANPWB010000010">
    <property type="protein sequence ID" value="KAJ1136648.1"/>
    <property type="molecule type" value="Genomic_DNA"/>
</dbReference>
<evidence type="ECO:0000313" key="3">
    <source>
        <dbReference type="Proteomes" id="UP001066276"/>
    </source>
</evidence>
<organism evidence="2 3">
    <name type="scientific">Pleurodeles waltl</name>
    <name type="common">Iberian ribbed newt</name>
    <dbReference type="NCBI Taxonomy" id="8319"/>
    <lineage>
        <taxon>Eukaryota</taxon>
        <taxon>Metazoa</taxon>
        <taxon>Chordata</taxon>
        <taxon>Craniata</taxon>
        <taxon>Vertebrata</taxon>
        <taxon>Euteleostomi</taxon>
        <taxon>Amphibia</taxon>
        <taxon>Batrachia</taxon>
        <taxon>Caudata</taxon>
        <taxon>Salamandroidea</taxon>
        <taxon>Salamandridae</taxon>
        <taxon>Pleurodelinae</taxon>
        <taxon>Pleurodeles</taxon>
    </lineage>
</organism>
<keyword evidence="3" id="KW-1185">Reference proteome</keyword>
<reference evidence="2" key="1">
    <citation type="journal article" date="2022" name="bioRxiv">
        <title>Sequencing and chromosome-scale assembly of the giantPleurodeles waltlgenome.</title>
        <authorList>
            <person name="Brown T."/>
            <person name="Elewa A."/>
            <person name="Iarovenko S."/>
            <person name="Subramanian E."/>
            <person name="Araus A.J."/>
            <person name="Petzold A."/>
            <person name="Susuki M."/>
            <person name="Suzuki K.-i.T."/>
            <person name="Hayashi T."/>
            <person name="Toyoda A."/>
            <person name="Oliveira C."/>
            <person name="Osipova E."/>
            <person name="Leigh N.D."/>
            <person name="Simon A."/>
            <person name="Yun M.H."/>
        </authorList>
    </citation>
    <scope>NUCLEOTIDE SEQUENCE</scope>
    <source>
        <strain evidence="2">20211129_DDA</strain>
        <tissue evidence="2">Liver</tissue>
    </source>
</reference>